<dbReference type="GO" id="GO:0042542">
    <property type="term" value="P:response to hydrogen peroxide"/>
    <property type="evidence" value="ECO:0007669"/>
    <property type="project" value="TreeGrafter"/>
</dbReference>
<feature type="active site" evidence="2">
    <location>
        <position position="37"/>
    </location>
</feature>
<dbReference type="Gene3D" id="1.20.1280.120">
    <property type="match status" value="1"/>
</dbReference>
<feature type="domain" description="Catalase core" evidence="4">
    <location>
        <begin position="9"/>
        <end position="309"/>
    </location>
</feature>
<dbReference type="PIRSF" id="PIRSF000296">
    <property type="entry name" value="SrpA"/>
    <property type="match status" value="1"/>
</dbReference>
<feature type="binding site" description="axial binding residue" evidence="3">
    <location>
        <position position="299"/>
    </location>
    <ligand>
        <name>heme</name>
        <dbReference type="ChEBI" id="CHEBI:30413"/>
    </ligand>
    <ligandPart>
        <name>Fe</name>
        <dbReference type="ChEBI" id="CHEBI:18248"/>
    </ligandPart>
</feature>
<evidence type="ECO:0000313" key="6">
    <source>
        <dbReference type="Proteomes" id="UP000460715"/>
    </source>
</evidence>
<proteinExistence type="inferred from homology"/>
<dbReference type="SUPFAM" id="SSF56634">
    <property type="entry name" value="Heme-dependent catalase-like"/>
    <property type="match status" value="1"/>
</dbReference>
<comment type="cofactor">
    <cofactor evidence="1">
        <name>heme</name>
        <dbReference type="ChEBI" id="CHEBI:30413"/>
    </cofactor>
</comment>
<sequence length="309" mass="32285">MAGIARAQPGRSGVPAGIVGAFDNLFQGPHPARRAVHATGLLCTGSFHPHPEAPRLSRAPHLAGEAVPVLVRFSNFAAAPGLPDGDPAASPRGMAIKFLLPGEQETDIVAHSYDGFPAATPEAFLAFLRAVPDPAALQGLAAASPAVRAFLDDPKPAPASYATEAYFGVNAFRFSNAAGEARFGRYRILPQAGPQHLTPGQAAARPADYLTTELRGRLSQGKAGFRLLVQLAEPGDDTQDGSRAWPAERPLVELGTLSLEALAAPADAARQDLRFVPTSLVAGIAPSGDPMLLARTQAYQISAERRAAQ</sequence>
<dbReference type="AlphaFoldDB" id="A0A845BFZ8"/>
<dbReference type="OrthoDB" id="255727at2"/>
<dbReference type="PANTHER" id="PTHR11465">
    <property type="entry name" value="CATALASE"/>
    <property type="match status" value="1"/>
</dbReference>
<keyword evidence="1 3" id="KW-0349">Heme</keyword>
<dbReference type="InterPro" id="IPR020835">
    <property type="entry name" value="Catalase_sf"/>
</dbReference>
<reference evidence="5 6" key="1">
    <citation type="submission" date="2019-03" db="EMBL/GenBank/DDBJ databases">
        <title>Roseomonas sp. a novel Roseomonas species isolated from Sea whip Gorgonian.</title>
        <authorList>
            <person name="Li F."/>
            <person name="Pan X."/>
            <person name="Huang S."/>
            <person name="Li Z."/>
            <person name="Meng B."/>
        </authorList>
    </citation>
    <scope>NUCLEOTIDE SEQUENCE [LARGE SCALE GENOMIC DNA]</scope>
    <source>
        <strain evidence="5 6">M0104</strain>
    </source>
</reference>
<dbReference type="EMBL" id="SNVJ01000028">
    <property type="protein sequence ID" value="MXP65808.1"/>
    <property type="molecule type" value="Genomic_DNA"/>
</dbReference>
<comment type="similarity">
    <text evidence="1">Belongs to the catalase family.</text>
</comment>
<evidence type="ECO:0000256" key="1">
    <source>
        <dbReference type="PIRNR" id="PIRNR000296"/>
    </source>
</evidence>
<comment type="caution">
    <text evidence="5">The sequence shown here is derived from an EMBL/GenBank/DDBJ whole genome shotgun (WGS) entry which is preliminary data.</text>
</comment>
<dbReference type="PROSITE" id="PS51402">
    <property type="entry name" value="CATALASE_3"/>
    <property type="match status" value="1"/>
</dbReference>
<dbReference type="PRINTS" id="PR00067">
    <property type="entry name" value="CATALASE"/>
</dbReference>
<comment type="function">
    <text evidence="1">Has an organic peroxide-dependent peroxidase activity.</text>
</comment>
<organism evidence="5 6">
    <name type="scientific">Teichococcus coralli</name>
    <dbReference type="NCBI Taxonomy" id="2545983"/>
    <lineage>
        <taxon>Bacteria</taxon>
        <taxon>Pseudomonadati</taxon>
        <taxon>Pseudomonadota</taxon>
        <taxon>Alphaproteobacteria</taxon>
        <taxon>Acetobacterales</taxon>
        <taxon>Roseomonadaceae</taxon>
        <taxon>Roseomonas</taxon>
    </lineage>
</organism>
<dbReference type="CDD" id="cd08153">
    <property type="entry name" value="srpA_like"/>
    <property type="match status" value="1"/>
</dbReference>
<dbReference type="GO" id="GO:0005737">
    <property type="term" value="C:cytoplasm"/>
    <property type="evidence" value="ECO:0007669"/>
    <property type="project" value="TreeGrafter"/>
</dbReference>
<dbReference type="GO" id="GO:0020037">
    <property type="term" value="F:heme binding"/>
    <property type="evidence" value="ECO:0007669"/>
    <property type="project" value="InterPro"/>
</dbReference>
<evidence type="ECO:0000256" key="2">
    <source>
        <dbReference type="PIRSR" id="PIRSR000296-1"/>
    </source>
</evidence>
<evidence type="ECO:0000259" key="4">
    <source>
        <dbReference type="SMART" id="SM01060"/>
    </source>
</evidence>
<dbReference type="GO" id="GO:0004096">
    <property type="term" value="F:catalase activity"/>
    <property type="evidence" value="ECO:0007669"/>
    <property type="project" value="InterPro"/>
</dbReference>
<keyword evidence="1 3" id="KW-0479">Metal-binding</keyword>
<dbReference type="PANTHER" id="PTHR11465:SF62">
    <property type="entry name" value="CATALASE T"/>
    <property type="match status" value="1"/>
</dbReference>
<dbReference type="GO" id="GO:0042744">
    <property type="term" value="P:hydrogen peroxide catabolic process"/>
    <property type="evidence" value="ECO:0007669"/>
    <property type="project" value="TreeGrafter"/>
</dbReference>
<dbReference type="InterPro" id="IPR024168">
    <property type="entry name" value="Catalase_SrpA-type_pred"/>
</dbReference>
<gene>
    <name evidence="5" type="ORF">E0493_20880</name>
</gene>
<protein>
    <recommendedName>
        <fullName evidence="1">Catalase-related peroxidase</fullName>
        <ecNumber evidence="1">1.11.1.-</ecNumber>
    </recommendedName>
</protein>
<keyword evidence="1 3" id="KW-0408">Iron</keyword>
<dbReference type="InterPro" id="IPR011614">
    <property type="entry name" value="Catalase_core"/>
</dbReference>
<dbReference type="Gene3D" id="2.40.180.10">
    <property type="entry name" value="Catalase core domain"/>
    <property type="match status" value="1"/>
</dbReference>
<keyword evidence="6" id="KW-1185">Reference proteome</keyword>
<evidence type="ECO:0000313" key="5">
    <source>
        <dbReference type="EMBL" id="MXP65808.1"/>
    </source>
</evidence>
<keyword evidence="1" id="KW-0560">Oxidoreductase</keyword>
<dbReference type="GO" id="GO:0046872">
    <property type="term" value="F:metal ion binding"/>
    <property type="evidence" value="ECO:0007669"/>
    <property type="project" value="UniProtKB-KW"/>
</dbReference>
<dbReference type="EC" id="1.11.1.-" evidence="1"/>
<evidence type="ECO:0000256" key="3">
    <source>
        <dbReference type="PIRSR" id="PIRSR000296-2"/>
    </source>
</evidence>
<keyword evidence="1 5" id="KW-0575">Peroxidase</keyword>
<dbReference type="SMART" id="SM01060">
    <property type="entry name" value="Catalase"/>
    <property type="match status" value="1"/>
</dbReference>
<dbReference type="Pfam" id="PF00199">
    <property type="entry name" value="Catalase"/>
    <property type="match status" value="1"/>
</dbReference>
<accession>A0A845BFZ8</accession>
<name>A0A845BFZ8_9PROT</name>
<dbReference type="Proteomes" id="UP000460715">
    <property type="component" value="Unassembled WGS sequence"/>
</dbReference>
<dbReference type="InterPro" id="IPR018028">
    <property type="entry name" value="Catalase"/>
</dbReference>